<proteinExistence type="predicted"/>
<gene>
    <name evidence="2" type="ORF">IM811_005756</name>
</gene>
<organism evidence="2 3">
    <name type="scientific">Bionectria ochroleuca</name>
    <name type="common">Gliocladium roseum</name>
    <dbReference type="NCBI Taxonomy" id="29856"/>
    <lineage>
        <taxon>Eukaryota</taxon>
        <taxon>Fungi</taxon>
        <taxon>Dikarya</taxon>
        <taxon>Ascomycota</taxon>
        <taxon>Pezizomycotina</taxon>
        <taxon>Sordariomycetes</taxon>
        <taxon>Hypocreomycetidae</taxon>
        <taxon>Hypocreales</taxon>
        <taxon>Bionectriaceae</taxon>
        <taxon>Clonostachys</taxon>
    </lineage>
</organism>
<name>A0A8H7N170_BIOOC</name>
<feature type="compositionally biased region" description="Polar residues" evidence="1">
    <location>
        <begin position="157"/>
        <end position="166"/>
    </location>
</feature>
<reference evidence="2" key="1">
    <citation type="submission" date="2020-10" db="EMBL/GenBank/DDBJ databases">
        <title>High-Quality Genome Resource of Clonostachys rosea strain S41 by Oxford Nanopore Long-Read Sequencing.</title>
        <authorList>
            <person name="Wang H."/>
        </authorList>
    </citation>
    <scope>NUCLEOTIDE SEQUENCE</scope>
    <source>
        <strain evidence="2">S41</strain>
    </source>
</reference>
<dbReference type="Gene3D" id="3.50.50.100">
    <property type="match status" value="1"/>
</dbReference>
<dbReference type="Proteomes" id="UP000616885">
    <property type="component" value="Unassembled WGS sequence"/>
</dbReference>
<evidence type="ECO:0000256" key="1">
    <source>
        <dbReference type="SAM" id="MobiDB-lite"/>
    </source>
</evidence>
<evidence type="ECO:0000313" key="2">
    <source>
        <dbReference type="EMBL" id="KAF9744176.1"/>
    </source>
</evidence>
<sequence>MEGPLETPDDTTIVVLGAGIGTIPLVRQTMVNVVLKRDNFKMALIAPNTHFHWPIAMPRTLVPGSDLDDKTFIPLAPTFADYPPEKFRLVLGKATSLSPASNVAVVGLIGGGSRLIRYHTLIAATRSRAHGGMPFKGLSDTLETQKSSSFGPAATDSVRSQVKPTN</sequence>
<accession>A0A8H7N170</accession>
<dbReference type="AlphaFoldDB" id="A0A8H7N170"/>
<protein>
    <submittedName>
        <fullName evidence="2">Uncharacterized protein</fullName>
    </submittedName>
</protein>
<feature type="region of interest" description="Disordered" evidence="1">
    <location>
        <begin position="146"/>
        <end position="166"/>
    </location>
</feature>
<comment type="caution">
    <text evidence="2">The sequence shown here is derived from an EMBL/GenBank/DDBJ whole genome shotgun (WGS) entry which is preliminary data.</text>
</comment>
<evidence type="ECO:0000313" key="3">
    <source>
        <dbReference type="Proteomes" id="UP000616885"/>
    </source>
</evidence>
<dbReference type="EMBL" id="JADCTT010000015">
    <property type="protein sequence ID" value="KAF9744176.1"/>
    <property type="molecule type" value="Genomic_DNA"/>
</dbReference>